<gene>
    <name evidence="1" type="ORF">BN946_scf184915.g52</name>
</gene>
<evidence type="ECO:0000313" key="1">
    <source>
        <dbReference type="EMBL" id="CDO71708.1"/>
    </source>
</evidence>
<dbReference type="EMBL" id="CCBP010000104">
    <property type="protein sequence ID" value="CDO71708.1"/>
    <property type="molecule type" value="Genomic_DNA"/>
</dbReference>
<dbReference type="AlphaFoldDB" id="A0A060SH18"/>
<organism evidence="1 2">
    <name type="scientific">Pycnoporus cinnabarinus</name>
    <name type="common">Cinnabar-red polypore</name>
    <name type="synonym">Trametes cinnabarina</name>
    <dbReference type="NCBI Taxonomy" id="5643"/>
    <lineage>
        <taxon>Eukaryota</taxon>
        <taxon>Fungi</taxon>
        <taxon>Dikarya</taxon>
        <taxon>Basidiomycota</taxon>
        <taxon>Agaricomycotina</taxon>
        <taxon>Agaricomycetes</taxon>
        <taxon>Polyporales</taxon>
        <taxon>Polyporaceae</taxon>
        <taxon>Trametes</taxon>
    </lineage>
</organism>
<protein>
    <submittedName>
        <fullName evidence="1">Uncharacterized protein</fullName>
    </submittedName>
</protein>
<dbReference type="OrthoDB" id="2998174at2759"/>
<name>A0A060SH18_PYCCI</name>
<comment type="caution">
    <text evidence="1">The sequence shown here is derived from an EMBL/GenBank/DDBJ whole genome shotgun (WGS) entry which is preliminary data.</text>
</comment>
<dbReference type="Proteomes" id="UP000029665">
    <property type="component" value="Unassembled WGS sequence"/>
</dbReference>
<evidence type="ECO:0000313" key="2">
    <source>
        <dbReference type="Proteomes" id="UP000029665"/>
    </source>
</evidence>
<keyword evidence="2" id="KW-1185">Reference proteome</keyword>
<proteinExistence type="predicted"/>
<dbReference type="HOGENOM" id="CLU_052212_0_2_1"/>
<reference evidence="1" key="1">
    <citation type="submission" date="2014-01" db="EMBL/GenBank/DDBJ databases">
        <title>The genome of the white-rot fungus Pycnoporus cinnabarinus: a basidiomycete model with a versatile arsenal for lignocellulosic biomass breakdown.</title>
        <authorList>
            <person name="Levasseur A."/>
            <person name="Lomascolo A."/>
            <person name="Ruiz-Duenas F.J."/>
            <person name="Uzan E."/>
            <person name="Piumi F."/>
            <person name="Kues U."/>
            <person name="Ram A.F.J."/>
            <person name="Murat C."/>
            <person name="Haon M."/>
            <person name="Benoit I."/>
            <person name="Arfi Y."/>
            <person name="Chevret D."/>
            <person name="Drula E."/>
            <person name="Kwon M.J."/>
            <person name="Gouret P."/>
            <person name="Lesage-Meessen L."/>
            <person name="Lombard V."/>
            <person name="Mariette J."/>
            <person name="Noirot C."/>
            <person name="Park J."/>
            <person name="Patyshakuliyeva A."/>
            <person name="Wieneger R.A.B."/>
            <person name="Wosten H.A.B."/>
            <person name="Martin F."/>
            <person name="Coutinho P.M."/>
            <person name="de Vries R."/>
            <person name="Martinez A.T."/>
            <person name="Klopp C."/>
            <person name="Pontarotti P."/>
            <person name="Henrissat B."/>
            <person name="Record E."/>
        </authorList>
    </citation>
    <scope>NUCLEOTIDE SEQUENCE [LARGE SCALE GENOMIC DNA]</scope>
    <source>
        <strain evidence="1">BRFM137</strain>
    </source>
</reference>
<dbReference type="InterPro" id="IPR008949">
    <property type="entry name" value="Isoprenoid_synthase_dom_sf"/>
</dbReference>
<sequence>MASHTVPSAHVMSETEPARLHGSLFYDNINPTSGGLHTAPSAPSLPRDSLTSAVIIPDSLRAAIQECVRSFLGDCAYSSHKSASEEQLRQWLALQTEKWKIRLSAAFLDKALNASCNYVETVYGHLPSDHRCYVSLYTLYMFYAEDIGQTHPECVMDFTRRFVRAEKQPDGVLECLAATLKRAYDLWSPFGADAIITGTLDALSANYIECTTQNLVIKQRATRLTCASGRVSVPCSPTSSSPIPGGTPRSRICKSFQKLTTGRLVPIENFFSDILSFYKEELAGERTNYVHLRVAAEQTSTENVLRKLVEEVSDTARRVKLVLADDIELLALWTKYMQASTLFPPAFSRSIGYAEARTLGQCYLEFHLKTPRYRLAELGFEA</sequence>
<dbReference type="STRING" id="5643.A0A060SH18"/>
<accession>A0A060SH18</accession>
<dbReference type="Gene3D" id="1.10.600.10">
    <property type="entry name" value="Farnesyl Diphosphate Synthase"/>
    <property type="match status" value="1"/>
</dbReference>
<dbReference type="SUPFAM" id="SSF48576">
    <property type="entry name" value="Terpenoid synthases"/>
    <property type="match status" value="1"/>
</dbReference>
<dbReference type="OMA" id="PRSRICK"/>